<name>A0AAN4ZH59_9BILA</name>
<proteinExistence type="predicted"/>
<feature type="non-terminal residue" evidence="1">
    <location>
        <position position="1"/>
    </location>
</feature>
<dbReference type="EMBL" id="BTRK01000003">
    <property type="protein sequence ID" value="GMR40726.1"/>
    <property type="molecule type" value="Genomic_DNA"/>
</dbReference>
<sequence length="131" mass="14882">PIIPQRPRSLTLQIPHQLTTLLFHLLIDESAIRAVMADRCYRFDASSESLTLPSKMTAEARVASRVRDRVQRFDLSMLVGQCVGVTLRSIGRRVGLGEELTRLCYCNVSFMNRCSWCLSRESGISCRHLEI</sequence>
<reference evidence="2" key="1">
    <citation type="submission" date="2022-10" db="EMBL/GenBank/DDBJ databases">
        <title>Genome assembly of Pristionchus species.</title>
        <authorList>
            <person name="Yoshida K."/>
            <person name="Sommer R.J."/>
        </authorList>
    </citation>
    <scope>NUCLEOTIDE SEQUENCE [LARGE SCALE GENOMIC DNA]</scope>
    <source>
        <strain evidence="2">RS5460</strain>
    </source>
</reference>
<organism evidence="1 2">
    <name type="scientific">Pristionchus mayeri</name>
    <dbReference type="NCBI Taxonomy" id="1317129"/>
    <lineage>
        <taxon>Eukaryota</taxon>
        <taxon>Metazoa</taxon>
        <taxon>Ecdysozoa</taxon>
        <taxon>Nematoda</taxon>
        <taxon>Chromadorea</taxon>
        <taxon>Rhabditida</taxon>
        <taxon>Rhabditina</taxon>
        <taxon>Diplogasteromorpha</taxon>
        <taxon>Diplogasteroidea</taxon>
        <taxon>Neodiplogasteridae</taxon>
        <taxon>Pristionchus</taxon>
    </lineage>
</organism>
<evidence type="ECO:0000313" key="2">
    <source>
        <dbReference type="Proteomes" id="UP001328107"/>
    </source>
</evidence>
<protein>
    <submittedName>
        <fullName evidence="1">Uncharacterized protein</fullName>
    </submittedName>
</protein>
<dbReference type="AlphaFoldDB" id="A0AAN4ZH59"/>
<accession>A0AAN4ZH59</accession>
<dbReference type="Proteomes" id="UP001328107">
    <property type="component" value="Unassembled WGS sequence"/>
</dbReference>
<evidence type="ECO:0000313" key="1">
    <source>
        <dbReference type="EMBL" id="GMR40726.1"/>
    </source>
</evidence>
<gene>
    <name evidence="1" type="ORF">PMAYCL1PPCAC_10921</name>
</gene>
<comment type="caution">
    <text evidence="1">The sequence shown here is derived from an EMBL/GenBank/DDBJ whole genome shotgun (WGS) entry which is preliminary data.</text>
</comment>
<keyword evidence="2" id="KW-1185">Reference proteome</keyword>
<feature type="non-terminal residue" evidence="1">
    <location>
        <position position="131"/>
    </location>
</feature>